<evidence type="ECO:0000256" key="6">
    <source>
        <dbReference type="ARBA" id="ARBA00023136"/>
    </source>
</evidence>
<comment type="catalytic activity">
    <reaction evidence="12">
        <text>D-fructose(out) = D-fructose(in)</text>
        <dbReference type="Rhea" id="RHEA:60372"/>
        <dbReference type="ChEBI" id="CHEBI:37721"/>
    </reaction>
    <physiologicalReaction direction="left-to-right" evidence="12">
        <dbReference type="Rhea" id="RHEA:60373"/>
    </physiologicalReaction>
</comment>
<comment type="catalytic activity">
    <reaction evidence="11">
        <text>D-glucosamine(out) = D-glucosamine(in)</text>
        <dbReference type="Rhea" id="RHEA:78423"/>
        <dbReference type="ChEBI" id="CHEBI:58723"/>
    </reaction>
    <physiologicalReaction direction="left-to-right" evidence="11">
        <dbReference type="Rhea" id="RHEA:78424"/>
    </physiologicalReaction>
</comment>
<dbReference type="InterPro" id="IPR036259">
    <property type="entry name" value="MFS_trans_sf"/>
</dbReference>
<dbReference type="InterPro" id="IPR005829">
    <property type="entry name" value="Sugar_transporter_CS"/>
</dbReference>
<keyword evidence="4 15" id="KW-0812">Transmembrane</keyword>
<dbReference type="AlphaFoldDB" id="A0A9W7BF81"/>
<feature type="compositionally biased region" description="Polar residues" evidence="14">
    <location>
        <begin position="1"/>
        <end position="11"/>
    </location>
</feature>
<dbReference type="InterPro" id="IPR020846">
    <property type="entry name" value="MFS_dom"/>
</dbReference>
<evidence type="ECO:0000256" key="5">
    <source>
        <dbReference type="ARBA" id="ARBA00022989"/>
    </source>
</evidence>
<evidence type="ECO:0000256" key="7">
    <source>
        <dbReference type="ARBA" id="ARBA00044637"/>
    </source>
</evidence>
<evidence type="ECO:0000313" key="17">
    <source>
        <dbReference type="EMBL" id="GMH86572.1"/>
    </source>
</evidence>
<feature type="region of interest" description="Disordered" evidence="14">
    <location>
        <begin position="1"/>
        <end position="26"/>
    </location>
</feature>
<feature type="transmembrane region" description="Helical" evidence="15">
    <location>
        <begin position="539"/>
        <end position="557"/>
    </location>
</feature>
<evidence type="ECO:0000256" key="11">
    <source>
        <dbReference type="ARBA" id="ARBA00044668"/>
    </source>
</evidence>
<feature type="transmembrane region" description="Helical" evidence="15">
    <location>
        <begin position="236"/>
        <end position="256"/>
    </location>
</feature>
<keyword evidence="18" id="KW-1185">Reference proteome</keyword>
<feature type="transmembrane region" description="Helical" evidence="15">
    <location>
        <begin position="511"/>
        <end position="533"/>
    </location>
</feature>
<evidence type="ECO:0000256" key="8">
    <source>
        <dbReference type="ARBA" id="ARBA00044648"/>
    </source>
</evidence>
<evidence type="ECO:0000256" key="10">
    <source>
        <dbReference type="ARBA" id="ARBA00044662"/>
    </source>
</evidence>
<dbReference type="PANTHER" id="PTHR23503:SF8">
    <property type="entry name" value="FACILITATED GLUCOSE TRANSPORTER PROTEIN 1"/>
    <property type="match status" value="1"/>
</dbReference>
<evidence type="ECO:0000256" key="2">
    <source>
        <dbReference type="ARBA" id="ARBA00011738"/>
    </source>
</evidence>
<comment type="subunit">
    <text evidence="2">Homodimer.</text>
</comment>
<comment type="caution">
    <text evidence="17">The sequence shown here is derived from an EMBL/GenBank/DDBJ whole genome shotgun (WGS) entry which is preliminary data.</text>
</comment>
<protein>
    <recommendedName>
        <fullName evidence="13">Hexose transporter 1</fullName>
    </recommendedName>
</protein>
<dbReference type="EMBL" id="BRXX01000061">
    <property type="protein sequence ID" value="GMH86572.1"/>
    <property type="molecule type" value="Genomic_DNA"/>
</dbReference>
<keyword evidence="5 15" id="KW-1133">Transmembrane helix</keyword>
<keyword evidence="6 15" id="KW-0472">Membrane</keyword>
<dbReference type="Proteomes" id="UP001165160">
    <property type="component" value="Unassembled WGS sequence"/>
</dbReference>
<dbReference type="GO" id="GO:0015149">
    <property type="term" value="F:hexose transmembrane transporter activity"/>
    <property type="evidence" value="ECO:0007669"/>
    <property type="project" value="TreeGrafter"/>
</dbReference>
<evidence type="ECO:0000259" key="16">
    <source>
        <dbReference type="PROSITE" id="PS50850"/>
    </source>
</evidence>
<feature type="transmembrane region" description="Helical" evidence="15">
    <location>
        <begin position="268"/>
        <end position="290"/>
    </location>
</feature>
<feature type="region of interest" description="Disordered" evidence="14">
    <location>
        <begin position="637"/>
        <end position="660"/>
    </location>
</feature>
<dbReference type="InterPro" id="IPR005828">
    <property type="entry name" value="MFS_sugar_transport-like"/>
</dbReference>
<reference evidence="18" key="1">
    <citation type="journal article" date="2023" name="Commun. Biol.">
        <title>Genome analysis of Parmales, the sister group of diatoms, reveals the evolutionary specialization of diatoms from phago-mixotrophs to photoautotrophs.</title>
        <authorList>
            <person name="Ban H."/>
            <person name="Sato S."/>
            <person name="Yoshikawa S."/>
            <person name="Yamada K."/>
            <person name="Nakamura Y."/>
            <person name="Ichinomiya M."/>
            <person name="Sato N."/>
            <person name="Blanc-Mathieu R."/>
            <person name="Endo H."/>
            <person name="Kuwata A."/>
            <person name="Ogata H."/>
        </authorList>
    </citation>
    <scope>NUCLEOTIDE SEQUENCE [LARGE SCALE GENOMIC DNA]</scope>
    <source>
        <strain evidence="18">NIES 3699</strain>
    </source>
</reference>
<name>A0A9W7BF81_9STRA</name>
<comment type="catalytic activity">
    <reaction evidence="7">
        <text>D-galactose(in) = D-galactose(out)</text>
        <dbReference type="Rhea" id="RHEA:34915"/>
        <dbReference type="ChEBI" id="CHEBI:4139"/>
    </reaction>
    <physiologicalReaction direction="right-to-left" evidence="7">
        <dbReference type="Rhea" id="RHEA:34917"/>
    </physiologicalReaction>
</comment>
<evidence type="ECO:0000256" key="12">
    <source>
        <dbReference type="ARBA" id="ARBA00044710"/>
    </source>
</evidence>
<dbReference type="PRINTS" id="PR00171">
    <property type="entry name" value="SUGRTRNSPORT"/>
</dbReference>
<evidence type="ECO:0000313" key="18">
    <source>
        <dbReference type="Proteomes" id="UP001165160"/>
    </source>
</evidence>
<evidence type="ECO:0000256" key="15">
    <source>
        <dbReference type="SAM" id="Phobius"/>
    </source>
</evidence>
<evidence type="ECO:0000256" key="13">
    <source>
        <dbReference type="ARBA" id="ARBA00044780"/>
    </source>
</evidence>
<comment type="catalytic activity">
    <reaction evidence="8">
        <text>D-glucose(out) = D-glucose(in)</text>
        <dbReference type="Rhea" id="RHEA:60376"/>
        <dbReference type="ChEBI" id="CHEBI:4167"/>
    </reaction>
    <physiologicalReaction direction="left-to-right" evidence="8">
        <dbReference type="Rhea" id="RHEA:60377"/>
    </physiologicalReaction>
</comment>
<dbReference type="NCBIfam" id="TIGR00879">
    <property type="entry name" value="SP"/>
    <property type="match status" value="1"/>
</dbReference>
<proteinExistence type="predicted"/>
<dbReference type="Pfam" id="PF00083">
    <property type="entry name" value="Sugar_tr"/>
    <property type="match status" value="1"/>
</dbReference>
<feature type="transmembrane region" description="Helical" evidence="15">
    <location>
        <begin position="447"/>
        <end position="470"/>
    </location>
</feature>
<dbReference type="GO" id="GO:0016020">
    <property type="term" value="C:membrane"/>
    <property type="evidence" value="ECO:0007669"/>
    <property type="project" value="UniProtKB-SubCell"/>
</dbReference>
<feature type="transmembrane region" description="Helical" evidence="15">
    <location>
        <begin position="418"/>
        <end position="438"/>
    </location>
</feature>
<accession>A0A9W7BF81</accession>
<feature type="domain" description="Major facilitator superfamily (MFS) profile" evidence="16">
    <location>
        <begin position="139"/>
        <end position="564"/>
    </location>
</feature>
<dbReference type="SUPFAM" id="SSF103473">
    <property type="entry name" value="MFS general substrate transporter"/>
    <property type="match status" value="1"/>
</dbReference>
<feature type="transmembrane region" description="Helical" evidence="15">
    <location>
        <begin position="476"/>
        <end position="499"/>
    </location>
</feature>
<dbReference type="PANTHER" id="PTHR23503">
    <property type="entry name" value="SOLUTE CARRIER FAMILY 2"/>
    <property type="match status" value="1"/>
</dbReference>
<evidence type="ECO:0000256" key="3">
    <source>
        <dbReference type="ARBA" id="ARBA00022448"/>
    </source>
</evidence>
<organism evidence="17 18">
    <name type="scientific">Triparma verrucosa</name>
    <dbReference type="NCBI Taxonomy" id="1606542"/>
    <lineage>
        <taxon>Eukaryota</taxon>
        <taxon>Sar</taxon>
        <taxon>Stramenopiles</taxon>
        <taxon>Ochrophyta</taxon>
        <taxon>Bolidophyceae</taxon>
        <taxon>Parmales</taxon>
        <taxon>Triparmaceae</taxon>
        <taxon>Triparma</taxon>
    </lineage>
</organism>
<evidence type="ECO:0000256" key="14">
    <source>
        <dbReference type="SAM" id="MobiDB-lite"/>
    </source>
</evidence>
<comment type="catalytic activity">
    <reaction evidence="10">
        <text>D-mannose(out) = D-mannose(in)</text>
        <dbReference type="Rhea" id="RHEA:78391"/>
        <dbReference type="ChEBI" id="CHEBI:4208"/>
    </reaction>
    <physiologicalReaction direction="left-to-right" evidence="10">
        <dbReference type="Rhea" id="RHEA:78392"/>
    </physiologicalReaction>
</comment>
<evidence type="ECO:0000256" key="4">
    <source>
        <dbReference type="ARBA" id="ARBA00022692"/>
    </source>
</evidence>
<comment type="subcellular location">
    <subcellularLocation>
        <location evidence="1">Membrane</location>
        <topology evidence="1">Multi-pass membrane protein</topology>
    </subcellularLocation>
</comment>
<evidence type="ECO:0000256" key="9">
    <source>
        <dbReference type="ARBA" id="ARBA00044656"/>
    </source>
</evidence>
<comment type="catalytic activity">
    <reaction evidence="9">
        <text>D-xylose(out) = D-xylose(in)</text>
        <dbReference type="Rhea" id="RHEA:78427"/>
        <dbReference type="ChEBI" id="CHEBI:53455"/>
    </reaction>
    <physiologicalReaction direction="left-to-right" evidence="9">
        <dbReference type="Rhea" id="RHEA:78428"/>
    </physiologicalReaction>
</comment>
<keyword evidence="3" id="KW-0813">Transport</keyword>
<sequence length="660" mass="72870">MHKAQSHSSLLNPIPNELTPLKGSSNINLNEKNEPDLYVKWAKSPKASADRKGSGGFIKSYSVSGTADFTNRGMSYLTPLELGRRELYSSLPFQAVFGLQSRERTITKSYATFVASKSSCNLQLLEDSSVIETPSTSVITLPLLTSILISSLMQFLVGYNTSVLNPVSPYCFPDHTTMQWSISVSALPLAGPMGSYLSSVFSNSLGVKRTVMITLILFFLSGVLMCFSRSMLELTLGRTVAGLASGSSTVIVPLYLGEISPPNIRGTLGTVTQFAMVIGILFSNVLAMLFENGRKWRLLFSITPILSLFCFVFARDYIVESPRWLLVRDGSSKKARFIIKRLRGLRYDEEVEVEVDHILSSSSAQESMPSAYSLFVDPQLRSIMTTCCVLQMAQQFCGINAVFYYSTMFFDGVIDNPLLGSVVVAAINVAATYLALLLMDKCGRRQLILWSCMGMFLSVIVIVFGMKGVFGSSYVALGAVMGFVSFFEIGLGPIPWLIVAEMVHPKYVTPAMSVCSQLNWICNFCVGFIFPIMNEKLGYLSFMPFGVVLLLTYVYSYQNLPDIMPEIGPLKEELEKRRKSIDPSIFESISETLGVDIAEQHKQASEWARATSQIQRQEEAERSKGEFNYGFHSVVAKDDSGTKGTKWLGGMGVQPVAEQP</sequence>
<feature type="transmembrane region" description="Helical" evidence="15">
    <location>
        <begin position="296"/>
        <end position="314"/>
    </location>
</feature>
<gene>
    <name evidence="17" type="ORF">TrVE_jg4689</name>
</gene>
<dbReference type="Gene3D" id="1.20.1250.20">
    <property type="entry name" value="MFS general substrate transporter like domains"/>
    <property type="match status" value="1"/>
</dbReference>
<evidence type="ECO:0000256" key="1">
    <source>
        <dbReference type="ARBA" id="ARBA00004141"/>
    </source>
</evidence>
<dbReference type="InterPro" id="IPR003663">
    <property type="entry name" value="Sugar/inositol_transpt"/>
</dbReference>
<dbReference type="PROSITE" id="PS00217">
    <property type="entry name" value="SUGAR_TRANSPORT_2"/>
    <property type="match status" value="1"/>
</dbReference>
<dbReference type="InterPro" id="IPR045263">
    <property type="entry name" value="GLUT"/>
</dbReference>
<dbReference type="PROSITE" id="PS50850">
    <property type="entry name" value="MFS"/>
    <property type="match status" value="1"/>
</dbReference>
<feature type="transmembrane region" description="Helical" evidence="15">
    <location>
        <begin position="210"/>
        <end position="230"/>
    </location>
</feature>